<protein>
    <submittedName>
        <fullName evidence="1">Uncharacterized protein</fullName>
    </submittedName>
</protein>
<evidence type="ECO:0000313" key="2">
    <source>
        <dbReference type="Proteomes" id="UP001501479"/>
    </source>
</evidence>
<comment type="caution">
    <text evidence="1">The sequence shown here is derived from an EMBL/GenBank/DDBJ whole genome shotgun (WGS) entry which is preliminary data.</text>
</comment>
<reference evidence="2" key="1">
    <citation type="journal article" date="2019" name="Int. J. Syst. Evol. Microbiol.">
        <title>The Global Catalogue of Microorganisms (GCM) 10K type strain sequencing project: providing services to taxonomists for standard genome sequencing and annotation.</title>
        <authorList>
            <consortium name="The Broad Institute Genomics Platform"/>
            <consortium name="The Broad Institute Genome Sequencing Center for Infectious Disease"/>
            <person name="Wu L."/>
            <person name="Ma J."/>
        </authorList>
    </citation>
    <scope>NUCLEOTIDE SEQUENCE [LARGE SCALE GENOMIC DNA]</scope>
    <source>
        <strain evidence="2">JCM 17329</strain>
    </source>
</reference>
<accession>A0ABP7EPX3</accession>
<gene>
    <name evidence="1" type="ORF">GCM10022421_32350</name>
</gene>
<dbReference type="Proteomes" id="UP001501479">
    <property type="component" value="Unassembled WGS sequence"/>
</dbReference>
<dbReference type="RefSeq" id="WP_344965804.1">
    <property type="nucleotide sequence ID" value="NZ_BAABDS010000046.1"/>
</dbReference>
<name>A0ABP7EPX3_9GAMM</name>
<evidence type="ECO:0000313" key="1">
    <source>
        <dbReference type="EMBL" id="GAA3721282.1"/>
    </source>
</evidence>
<sequence length="148" mass="16476">MTFAKIFEIGDRQVLVTRCNDDEGDPAIKVSAELGGGVFSARTVGYRSTQQGYKARDKKFSQADEGYAKEALDELLASYAKTRHLINRCADDCLECNQQEGWKLQPGERVTSGEGTGFNAGKHPGARFKRWMALLKPKVCHLLRKAHL</sequence>
<organism evidence="1 2">
    <name type="scientific">Oceanisphaera sediminis</name>
    <dbReference type="NCBI Taxonomy" id="981381"/>
    <lineage>
        <taxon>Bacteria</taxon>
        <taxon>Pseudomonadati</taxon>
        <taxon>Pseudomonadota</taxon>
        <taxon>Gammaproteobacteria</taxon>
        <taxon>Aeromonadales</taxon>
        <taxon>Aeromonadaceae</taxon>
        <taxon>Oceanisphaera</taxon>
    </lineage>
</organism>
<proteinExistence type="predicted"/>
<keyword evidence="2" id="KW-1185">Reference proteome</keyword>
<dbReference type="EMBL" id="BAABDS010000046">
    <property type="protein sequence ID" value="GAA3721282.1"/>
    <property type="molecule type" value="Genomic_DNA"/>
</dbReference>